<dbReference type="InterPro" id="IPR042099">
    <property type="entry name" value="ANL_N_sf"/>
</dbReference>
<keyword evidence="4" id="KW-0067">ATP-binding</keyword>
<name>E6N8R7_CALS0</name>
<evidence type="ECO:0000259" key="6">
    <source>
        <dbReference type="Pfam" id="PF00501"/>
    </source>
</evidence>
<dbReference type="CDD" id="cd05966">
    <property type="entry name" value="ACS"/>
    <property type="match status" value="1"/>
</dbReference>
<proteinExistence type="inferred from homology"/>
<feature type="domain" description="Acetyl-coenzyme A synthetase N-terminal" evidence="8">
    <location>
        <begin position="28"/>
        <end position="83"/>
    </location>
</feature>
<dbReference type="GO" id="GO:0005524">
    <property type="term" value="F:ATP binding"/>
    <property type="evidence" value="ECO:0007669"/>
    <property type="project" value="UniProtKB-KW"/>
</dbReference>
<dbReference type="GO" id="GO:0019427">
    <property type="term" value="P:acetyl-CoA biosynthetic process from acetate"/>
    <property type="evidence" value="ECO:0007669"/>
    <property type="project" value="UniProtKB-UniRule"/>
</dbReference>
<reference evidence="9 11" key="2">
    <citation type="journal article" date="2011" name="Nucleic Acids Res.">
        <title>Insights into the evolution of Archaea and eukaryotic protein modifier systems revealed by the genome of a novel archaeal group.</title>
        <authorList>
            <person name="Nunoura T."/>
            <person name="Takaki Y."/>
            <person name="Kakuta J."/>
            <person name="Nishi S."/>
            <person name="Sugahara J."/>
            <person name="Kazama H."/>
            <person name="Chee G."/>
            <person name="Hattori M."/>
            <person name="Kanai A."/>
            <person name="Atomi H."/>
            <person name="Takai K."/>
            <person name="Takami H."/>
        </authorList>
    </citation>
    <scope>NUCLEOTIDE SEQUENCE [LARGE SCALE GENOMIC DNA]</scope>
</reference>
<dbReference type="InterPro" id="IPR045851">
    <property type="entry name" value="AMP-bd_C_sf"/>
</dbReference>
<evidence type="ECO:0000256" key="2">
    <source>
        <dbReference type="ARBA" id="ARBA00022598"/>
    </source>
</evidence>
<dbReference type="Pfam" id="PF16177">
    <property type="entry name" value="ACAS_N"/>
    <property type="match status" value="1"/>
</dbReference>
<dbReference type="GO" id="GO:0043955">
    <property type="term" value="F:3-hydroxypropionyl-CoA synthetase activity"/>
    <property type="evidence" value="ECO:0007669"/>
    <property type="project" value="UniProtKB-ARBA"/>
</dbReference>
<reference evidence="9 11" key="1">
    <citation type="journal article" date="2005" name="Environ. Microbiol.">
        <title>Genetic and functional properties of uncultivated thermophilic crenarchaeotes from a subsurface gold mine as revealed by analysis of genome fragments.</title>
        <authorList>
            <person name="Nunoura T."/>
            <person name="Hirayama H."/>
            <person name="Takami H."/>
            <person name="Oida H."/>
            <person name="Nishi S."/>
            <person name="Shimamura S."/>
            <person name="Suzuki Y."/>
            <person name="Inagaki F."/>
            <person name="Takai K."/>
            <person name="Nealson K.H."/>
            <person name="Horikoshi K."/>
        </authorList>
    </citation>
    <scope>NUCLEOTIDE SEQUENCE [LARGE SCALE GENOMIC DNA]</scope>
</reference>
<dbReference type="FunFam" id="3.40.50.12780:FF:000001">
    <property type="entry name" value="Acetyl-coenzyme A synthetase"/>
    <property type="match status" value="1"/>
</dbReference>
<evidence type="ECO:0000313" key="10">
    <source>
        <dbReference type="EMBL" id="BAJ51389.1"/>
    </source>
</evidence>
<dbReference type="InterPro" id="IPR032387">
    <property type="entry name" value="ACAS_N"/>
</dbReference>
<dbReference type="InterPro" id="IPR020845">
    <property type="entry name" value="AMP-binding_CS"/>
</dbReference>
<evidence type="ECO:0000313" key="9">
    <source>
        <dbReference type="EMBL" id="BAJ48686.1"/>
    </source>
</evidence>
<dbReference type="GO" id="GO:0016208">
    <property type="term" value="F:AMP binding"/>
    <property type="evidence" value="ECO:0007669"/>
    <property type="project" value="InterPro"/>
</dbReference>
<dbReference type="STRING" id="311458.CSUB_C1538"/>
<dbReference type="AlphaFoldDB" id="E6N8R7"/>
<feature type="domain" description="AMP-dependent synthetase/ligase" evidence="6">
    <location>
        <begin position="85"/>
        <end position="480"/>
    </location>
</feature>
<protein>
    <recommendedName>
        <fullName evidence="5">Acetate--CoA ligase</fullName>
        <ecNumber evidence="5">6.2.1.1</ecNumber>
    </recommendedName>
</protein>
<dbReference type="EMBL" id="AP011871">
    <property type="protein sequence ID" value="BAJ48686.1"/>
    <property type="molecule type" value="Genomic_DNA"/>
</dbReference>
<evidence type="ECO:0000256" key="1">
    <source>
        <dbReference type="ARBA" id="ARBA00006432"/>
    </source>
</evidence>
<evidence type="ECO:0000313" key="11">
    <source>
        <dbReference type="Proteomes" id="UP000008120"/>
    </source>
</evidence>
<organism evidence="9 11">
    <name type="scientific">Caldiarchaeum subterraneum</name>
    <dbReference type="NCBI Taxonomy" id="311458"/>
    <lineage>
        <taxon>Archaea</taxon>
        <taxon>Nitrososphaerota</taxon>
        <taxon>Candidatus Caldarchaeales</taxon>
        <taxon>Candidatus Caldarchaeaceae</taxon>
        <taxon>Candidatus Caldarchaeum</taxon>
    </lineage>
</organism>
<gene>
    <name evidence="10" type="ORF">CSUB_C1538</name>
    <name evidence="9" type="ORF">HGMM_F40F12C11</name>
</gene>
<evidence type="ECO:0000259" key="8">
    <source>
        <dbReference type="Pfam" id="PF16177"/>
    </source>
</evidence>
<evidence type="ECO:0000259" key="7">
    <source>
        <dbReference type="Pfam" id="PF13193"/>
    </source>
</evidence>
<dbReference type="Gene3D" id="3.40.50.12780">
    <property type="entry name" value="N-terminal domain of ligase-like"/>
    <property type="match status" value="1"/>
</dbReference>
<dbReference type="GO" id="GO:0003987">
    <property type="term" value="F:acetate-CoA ligase activity"/>
    <property type="evidence" value="ECO:0007669"/>
    <property type="project" value="UniProtKB-UniRule"/>
</dbReference>
<keyword evidence="2 9" id="KW-0436">Ligase</keyword>
<dbReference type="SUPFAM" id="SSF56801">
    <property type="entry name" value="Acetyl-CoA synthetase-like"/>
    <property type="match status" value="1"/>
</dbReference>
<sequence>MAMSEALPFDEYLELPSWRSRTLDIEAYKRFWRTTVEDYIGFWEKEARNLEWFRPWDHVVEKGEHPFVFKWFVGGQLNMSYLCLDRHAKSWRKNKVAYIWEGEPVDGDGKPLSIRKYTYYELYREVNRLAHVFLSLGLRKGDRAAIYLPMIPELPMTMLALARIGVIFTVVFSGFSAENLAIRVNDLGAKILVTADGFYRRGRLINLKEVADKALESTDVEKIVVVKRAGNEVAMKEGRDFWLHDLLRTVPENLVVEPESLDSTHPLYVLYTSGTTGKPKGIIHDTGGYAVLLNSTMKWVFDIRDEDVYFCTADIGWVTGHSYIVFGPLMAGATIVMYEGTPDYPTVERWWQIIERYGVNVFYTTPTAVRMLMRFGNEPVKKHDRSTLRIIHSVGEPINPAAWRWLFEVVGERRCPVGSTWWMTETGGILISHLPGLMLTPLKPGTNGLPLPGIDAEVVDEKGNAAAPGQRGYLVIRKPWPGMPGPPTGMWKEPERYRQVYWEKVNGVFFTGDYAVKDFDGYIWVAGRADEVLKVAGHRIGTYELESVLVSHAAVAEAAVVGVPDEIKGETPVAFVVLKSGYQGGGEMAQQLMKYVRETYGAIATPSSILFVSKLPKTRSGKIMRRVLRAVASGGSLGDLTTLEDEAAVDEVKESYEQLLKEVRRGG</sequence>
<dbReference type="NCBIfam" id="TIGR02188">
    <property type="entry name" value="Ac_CoA_lig_AcsA"/>
    <property type="match status" value="1"/>
</dbReference>
<dbReference type="Proteomes" id="UP000008120">
    <property type="component" value="Chromosome"/>
</dbReference>
<dbReference type="BioCyc" id="CCAL311458:G131R-1562-MONOMER"/>
<dbReference type="NCBIfam" id="NF001208">
    <property type="entry name" value="PRK00174.1"/>
    <property type="match status" value="1"/>
</dbReference>
<dbReference type="Pfam" id="PF13193">
    <property type="entry name" value="AMP-binding_C"/>
    <property type="match status" value="1"/>
</dbReference>
<dbReference type="GO" id="GO:0043427">
    <property type="term" value="P:carbon fixation by 3-hydroxypropionate cycle"/>
    <property type="evidence" value="ECO:0007669"/>
    <property type="project" value="UniProtKB-ARBA"/>
</dbReference>
<dbReference type="Gene3D" id="3.30.300.30">
    <property type="match status" value="1"/>
</dbReference>
<comment type="similarity">
    <text evidence="1">Belongs to the ATP-dependent AMP-binding enzyme family.</text>
</comment>
<dbReference type="InterPro" id="IPR025110">
    <property type="entry name" value="AMP-bd_C"/>
</dbReference>
<feature type="domain" description="AMP-binding enzyme C-terminal" evidence="7">
    <location>
        <begin position="544"/>
        <end position="622"/>
    </location>
</feature>
<dbReference type="EMBL" id="BA000048">
    <property type="protein sequence ID" value="BAJ51389.1"/>
    <property type="molecule type" value="Genomic_DNA"/>
</dbReference>
<dbReference type="PANTHER" id="PTHR24095:SF232">
    <property type="entry name" value="ACETYL-COENZYME A SYNTHETASE"/>
    <property type="match status" value="1"/>
</dbReference>
<evidence type="ECO:0000256" key="4">
    <source>
        <dbReference type="ARBA" id="ARBA00022840"/>
    </source>
</evidence>
<dbReference type="Pfam" id="PF00501">
    <property type="entry name" value="AMP-binding"/>
    <property type="match status" value="1"/>
</dbReference>
<dbReference type="PROSITE" id="PS00455">
    <property type="entry name" value="AMP_BINDING"/>
    <property type="match status" value="1"/>
</dbReference>
<dbReference type="InterPro" id="IPR000873">
    <property type="entry name" value="AMP-dep_synth/lig_dom"/>
</dbReference>
<dbReference type="InterPro" id="IPR011904">
    <property type="entry name" value="Ac_CoA_lig"/>
</dbReference>
<keyword evidence="3" id="KW-0547">Nucleotide-binding</keyword>
<dbReference type="PANTHER" id="PTHR24095">
    <property type="entry name" value="ACETYL-COENZYME A SYNTHETASE"/>
    <property type="match status" value="1"/>
</dbReference>
<evidence type="ECO:0000256" key="3">
    <source>
        <dbReference type="ARBA" id="ARBA00022741"/>
    </source>
</evidence>
<evidence type="ECO:0000256" key="5">
    <source>
        <dbReference type="NCBIfam" id="TIGR02188"/>
    </source>
</evidence>
<accession>E6N8R7</accession>
<dbReference type="EC" id="6.2.1.1" evidence="5"/>
<dbReference type="KEGG" id="csu:CSUB_C1538"/>